<reference evidence="2 3" key="1">
    <citation type="submission" date="2014-02" db="EMBL/GenBank/DDBJ databases">
        <authorList>
            <person name="Sears C."/>
            <person name="Carroll K."/>
            <person name="Sack B.R."/>
            <person name="Qadri F."/>
            <person name="Myers L.L."/>
            <person name="Chung G.-T."/>
            <person name="Escheverria P."/>
            <person name="Fraser C.M."/>
            <person name="Sadzewicz L."/>
            <person name="Shefchek K.A."/>
            <person name="Tallon L."/>
            <person name="Das S.P."/>
            <person name="Daugherty S."/>
            <person name="Mongodin E.F."/>
        </authorList>
    </citation>
    <scope>NUCLEOTIDE SEQUENCE [LARGE SCALE GENOMIC DNA]</scope>
    <source>
        <strain evidence="3">3988T(B)14</strain>
    </source>
</reference>
<keyword evidence="1" id="KW-0812">Transmembrane</keyword>
<accession>A0A015ST72</accession>
<dbReference type="EMBL" id="JGCY01000356">
    <property type="protein sequence ID" value="EXY73492.1"/>
    <property type="molecule type" value="Genomic_DNA"/>
</dbReference>
<feature type="transmembrane region" description="Helical" evidence="1">
    <location>
        <begin position="100"/>
        <end position="127"/>
    </location>
</feature>
<keyword evidence="1" id="KW-1133">Transmembrane helix</keyword>
<dbReference type="RefSeq" id="WP_032588357.1">
    <property type="nucleotide sequence ID" value="NZ_JGCY01000356.1"/>
</dbReference>
<dbReference type="PATRIC" id="fig|1339315.3.peg.3326"/>
<sequence>MIKAIFYKEWIKTRWYLLLATLFMIGITGYSMLRIGRTIAIQGIDHLWVVMVQKDAIFIDLLQFVPLLTGILLAAVQFFPEMQRKCLKLTLHLPYSQKKMVMAMLAFGVLALFTCFATSFIIMGVYLPQHFTSELVQRILLSAAPWFLAGFAGYLLVSWICLEPTWKRRVLNLIIAALIFRVYFLASGAEAYNSFLPCLTLYTLLIASLSWISVVRFKAGKQD</sequence>
<organism evidence="2 3">
    <name type="scientific">Bacteroides fragilis str. 3988T(B)14</name>
    <dbReference type="NCBI Taxonomy" id="1339315"/>
    <lineage>
        <taxon>Bacteria</taxon>
        <taxon>Pseudomonadati</taxon>
        <taxon>Bacteroidota</taxon>
        <taxon>Bacteroidia</taxon>
        <taxon>Bacteroidales</taxon>
        <taxon>Bacteroidaceae</taxon>
        <taxon>Bacteroides</taxon>
    </lineage>
</organism>
<evidence type="ECO:0000313" key="2">
    <source>
        <dbReference type="EMBL" id="EXY73492.1"/>
    </source>
</evidence>
<feature type="transmembrane region" description="Helical" evidence="1">
    <location>
        <begin position="192"/>
        <end position="214"/>
    </location>
</feature>
<evidence type="ECO:0000313" key="3">
    <source>
        <dbReference type="Proteomes" id="UP000020529"/>
    </source>
</evidence>
<feature type="transmembrane region" description="Helical" evidence="1">
    <location>
        <begin position="139"/>
        <end position="162"/>
    </location>
</feature>
<feature type="transmembrane region" description="Helical" evidence="1">
    <location>
        <begin position="169"/>
        <end position="186"/>
    </location>
</feature>
<evidence type="ECO:0000256" key="1">
    <source>
        <dbReference type="SAM" id="Phobius"/>
    </source>
</evidence>
<feature type="transmembrane region" description="Helical" evidence="1">
    <location>
        <begin position="15"/>
        <end position="36"/>
    </location>
</feature>
<dbReference type="Proteomes" id="UP000020529">
    <property type="component" value="Unassembled WGS sequence"/>
</dbReference>
<keyword evidence="1" id="KW-0472">Membrane</keyword>
<name>A0A015ST72_BACFG</name>
<gene>
    <name evidence="2" type="ORF">M124_2638</name>
</gene>
<proteinExistence type="predicted"/>
<dbReference type="AlphaFoldDB" id="A0A015ST72"/>
<protein>
    <submittedName>
        <fullName evidence="2">Putative membrane protein</fullName>
    </submittedName>
</protein>
<comment type="caution">
    <text evidence="2">The sequence shown here is derived from an EMBL/GenBank/DDBJ whole genome shotgun (WGS) entry which is preliminary data.</text>
</comment>
<feature type="transmembrane region" description="Helical" evidence="1">
    <location>
        <begin position="56"/>
        <end position="79"/>
    </location>
</feature>